<dbReference type="AlphaFoldDB" id="A0A919Y3J4"/>
<reference evidence="3" key="1">
    <citation type="submission" date="2021-03" db="EMBL/GenBank/DDBJ databases">
        <title>Antimicrobial resistance genes in bacteria isolated from Japanese honey, and their potential for conferring macrolide and lincosamide resistance in the American foulbrood pathogen Paenibacillus larvae.</title>
        <authorList>
            <person name="Okamoto M."/>
            <person name="Kumagai M."/>
            <person name="Kanamori H."/>
            <person name="Takamatsu D."/>
        </authorList>
    </citation>
    <scope>NUCLEOTIDE SEQUENCE</scope>
    <source>
        <strain evidence="3">J41TS4</strain>
    </source>
</reference>
<feature type="transmembrane region" description="Helical" evidence="1">
    <location>
        <begin position="6"/>
        <end position="28"/>
    </location>
</feature>
<dbReference type="EMBL" id="BORS01000009">
    <property type="protein sequence ID" value="GIO43109.1"/>
    <property type="molecule type" value="Genomic_DNA"/>
</dbReference>
<accession>A0A919Y3J4</accession>
<feature type="transmembrane region" description="Helical" evidence="1">
    <location>
        <begin position="289"/>
        <end position="308"/>
    </location>
</feature>
<keyword evidence="4" id="KW-1185">Reference proteome</keyword>
<keyword evidence="1" id="KW-1133">Transmembrane helix</keyword>
<dbReference type="InterPro" id="IPR008756">
    <property type="entry name" value="Peptidase_M56"/>
</dbReference>
<protein>
    <recommendedName>
        <fullName evidence="2">Peptidase M56 domain-containing protein</fullName>
    </recommendedName>
</protein>
<feature type="transmembrane region" description="Helical" evidence="1">
    <location>
        <begin position="202"/>
        <end position="221"/>
    </location>
</feature>
<evidence type="ECO:0000259" key="2">
    <source>
        <dbReference type="Pfam" id="PF05569"/>
    </source>
</evidence>
<dbReference type="Pfam" id="PF05569">
    <property type="entry name" value="Peptidase_M56"/>
    <property type="match status" value="1"/>
</dbReference>
<feature type="domain" description="Peptidase M56" evidence="2">
    <location>
        <begin position="7"/>
        <end position="280"/>
    </location>
</feature>
<sequence>MSGLFLSVLNMSFTASYVIIFVILVRLLLKRAPKVISYALWSVAAIRLVLPFSFESVFSFLPWSTSNVPIPVDIAGQQSPQLQNGIEAVDAFVRSSLSAPASGASVNPWQLYLDIGAYIWIAGVIAWLGYSFLSILSLKRQLKDAQLMERNIYKSRNLKTPFVLGLIRPRIYLPTGLNDEDRAYILLHEQTHIRRKDPIIKLAAFLILTIHWFNPLVWIAFMLMSTDMELSCDERVLKEMGKDVKKPYANSLLSLAAGRHILNGSPIAFGEGNVKGRIKNVLNYKKPRLWVIAVSAIVAAAVGIGLLANPDSSVPKLITGYMVIEDNLVHLDEVEIITTEDAARIEALGLDPNADLPSGYYVYNAGTEKRTFELTNHTAYTFVDFNLQFVTDEDGDRLYTTSNKEEFIRHLSDAYSDSPPAQRVPFFVEVKGGKVISITEKFEFTM</sequence>
<proteinExistence type="predicted"/>
<organism evidence="3 4">
    <name type="scientific">Paenibacillus apis</name>
    <dbReference type="NCBI Taxonomy" id="1792174"/>
    <lineage>
        <taxon>Bacteria</taxon>
        <taxon>Bacillati</taxon>
        <taxon>Bacillota</taxon>
        <taxon>Bacilli</taxon>
        <taxon>Bacillales</taxon>
        <taxon>Paenibacillaceae</taxon>
        <taxon>Paenibacillus</taxon>
    </lineage>
</organism>
<dbReference type="Proteomes" id="UP000678895">
    <property type="component" value="Unassembled WGS sequence"/>
</dbReference>
<dbReference type="PANTHER" id="PTHR34978:SF3">
    <property type="entry name" value="SLR0241 PROTEIN"/>
    <property type="match status" value="1"/>
</dbReference>
<evidence type="ECO:0000313" key="3">
    <source>
        <dbReference type="EMBL" id="GIO43109.1"/>
    </source>
</evidence>
<dbReference type="RefSeq" id="WP_301627983.1">
    <property type="nucleotide sequence ID" value="NZ_BORS01000009.1"/>
</dbReference>
<feature type="transmembrane region" description="Helical" evidence="1">
    <location>
        <begin position="117"/>
        <end position="138"/>
    </location>
</feature>
<evidence type="ECO:0000256" key="1">
    <source>
        <dbReference type="SAM" id="Phobius"/>
    </source>
</evidence>
<keyword evidence="1" id="KW-0472">Membrane</keyword>
<dbReference type="PANTHER" id="PTHR34978">
    <property type="entry name" value="POSSIBLE SENSOR-TRANSDUCER PROTEIN BLAR"/>
    <property type="match status" value="1"/>
</dbReference>
<dbReference type="InterPro" id="IPR052173">
    <property type="entry name" value="Beta-lactam_resp_regulator"/>
</dbReference>
<feature type="transmembrane region" description="Helical" evidence="1">
    <location>
        <begin position="35"/>
        <end position="54"/>
    </location>
</feature>
<comment type="caution">
    <text evidence="3">The sequence shown here is derived from an EMBL/GenBank/DDBJ whole genome shotgun (WGS) entry which is preliminary data.</text>
</comment>
<name>A0A919Y3J4_9BACL</name>
<dbReference type="CDD" id="cd07341">
    <property type="entry name" value="M56_BlaR1_MecR1_like"/>
    <property type="match status" value="1"/>
</dbReference>
<gene>
    <name evidence="3" type="ORF">J41TS4_28670</name>
</gene>
<evidence type="ECO:0000313" key="4">
    <source>
        <dbReference type="Proteomes" id="UP000678895"/>
    </source>
</evidence>
<keyword evidence="1" id="KW-0812">Transmembrane</keyword>